<dbReference type="PANTHER" id="PTHR31589:SF24">
    <property type="entry name" value="OS07G0205500 PROTEIN"/>
    <property type="match status" value="1"/>
</dbReference>
<dbReference type="Pfam" id="PF14365">
    <property type="entry name" value="Neprosin_AP"/>
    <property type="match status" value="1"/>
</dbReference>
<dbReference type="EMBL" id="GBRH01223477">
    <property type="protein sequence ID" value="JAD74418.1"/>
    <property type="molecule type" value="Transcribed_RNA"/>
</dbReference>
<evidence type="ECO:0000256" key="1">
    <source>
        <dbReference type="SAM" id="MobiDB-lite"/>
    </source>
</evidence>
<feature type="compositionally biased region" description="Basic and acidic residues" evidence="1">
    <location>
        <begin position="165"/>
        <end position="174"/>
    </location>
</feature>
<reference evidence="4" key="1">
    <citation type="submission" date="2014-09" db="EMBL/GenBank/DDBJ databases">
        <authorList>
            <person name="Magalhaes I.L.F."/>
            <person name="Oliveira U."/>
            <person name="Santos F.R."/>
            <person name="Vidigal T.H.D.A."/>
            <person name="Brescovit A.D."/>
            <person name="Santos A.J."/>
        </authorList>
    </citation>
    <scope>NUCLEOTIDE SEQUENCE</scope>
    <source>
        <tissue evidence="4">Shoot tissue taken approximately 20 cm above the soil surface</tissue>
    </source>
</reference>
<dbReference type="InterPro" id="IPR025521">
    <property type="entry name" value="Neprosin_propep"/>
</dbReference>
<dbReference type="InterPro" id="IPR053168">
    <property type="entry name" value="Glutamic_endopeptidase"/>
</dbReference>
<sequence length="174" mass="19141">MARARGGGGALVLAAAVACVLWAAAAEARSPAARAHRHLKRLNKPPVKSIESPDGDIIDCVHISHQPAFDHPLLKNHTIQFRLAYHPEGLYDDAKSSIGSDNASEKPKLQLWHQNGRCPADTVPIRRTKKVDLLRASSMRRYGRKRHTAPNPMSVDPNMLSEGGHQVREHGLSY</sequence>
<name>A0A0A9CIY6_ARUDO</name>
<dbReference type="AlphaFoldDB" id="A0A0A9CIY6"/>
<organism evidence="4">
    <name type="scientific">Arundo donax</name>
    <name type="common">Giant reed</name>
    <name type="synonym">Donax arundinaceus</name>
    <dbReference type="NCBI Taxonomy" id="35708"/>
    <lineage>
        <taxon>Eukaryota</taxon>
        <taxon>Viridiplantae</taxon>
        <taxon>Streptophyta</taxon>
        <taxon>Embryophyta</taxon>
        <taxon>Tracheophyta</taxon>
        <taxon>Spermatophyta</taxon>
        <taxon>Magnoliopsida</taxon>
        <taxon>Liliopsida</taxon>
        <taxon>Poales</taxon>
        <taxon>Poaceae</taxon>
        <taxon>PACMAD clade</taxon>
        <taxon>Arundinoideae</taxon>
        <taxon>Arundineae</taxon>
        <taxon>Arundo</taxon>
    </lineage>
</organism>
<evidence type="ECO:0000256" key="2">
    <source>
        <dbReference type="SAM" id="SignalP"/>
    </source>
</evidence>
<evidence type="ECO:0000259" key="3">
    <source>
        <dbReference type="Pfam" id="PF14365"/>
    </source>
</evidence>
<feature type="chain" id="PRO_5002043183" description="Neprosin activation peptide domain-containing protein" evidence="2">
    <location>
        <begin position="29"/>
        <end position="174"/>
    </location>
</feature>
<evidence type="ECO:0000313" key="4">
    <source>
        <dbReference type="EMBL" id="JAD74418.1"/>
    </source>
</evidence>
<feature type="signal peptide" evidence="2">
    <location>
        <begin position="1"/>
        <end position="28"/>
    </location>
</feature>
<feature type="domain" description="Neprosin activation peptide" evidence="3">
    <location>
        <begin position="49"/>
        <end position="166"/>
    </location>
</feature>
<proteinExistence type="predicted"/>
<accession>A0A0A9CIY6</accession>
<feature type="region of interest" description="Disordered" evidence="1">
    <location>
        <begin position="140"/>
        <end position="174"/>
    </location>
</feature>
<dbReference type="PANTHER" id="PTHR31589">
    <property type="entry name" value="PROTEIN, PUTATIVE (DUF239)-RELATED-RELATED"/>
    <property type="match status" value="1"/>
</dbReference>
<dbReference type="PROSITE" id="PS51257">
    <property type="entry name" value="PROKAR_LIPOPROTEIN"/>
    <property type="match status" value="1"/>
</dbReference>
<keyword evidence="2" id="KW-0732">Signal</keyword>
<protein>
    <recommendedName>
        <fullName evidence="3">Neprosin activation peptide domain-containing protein</fullName>
    </recommendedName>
</protein>
<reference evidence="4" key="2">
    <citation type="journal article" date="2015" name="Data Brief">
        <title>Shoot transcriptome of the giant reed, Arundo donax.</title>
        <authorList>
            <person name="Barrero R.A."/>
            <person name="Guerrero F.D."/>
            <person name="Moolhuijzen P."/>
            <person name="Goolsby J.A."/>
            <person name="Tidwell J."/>
            <person name="Bellgard S.E."/>
            <person name="Bellgard M.I."/>
        </authorList>
    </citation>
    <scope>NUCLEOTIDE SEQUENCE</scope>
    <source>
        <tissue evidence="4">Shoot tissue taken approximately 20 cm above the soil surface</tissue>
    </source>
</reference>